<dbReference type="PANTHER" id="PTHR35024:SF4">
    <property type="entry name" value="POLYMER-FORMING CYTOSKELETAL PROTEIN"/>
    <property type="match status" value="1"/>
</dbReference>
<dbReference type="RefSeq" id="WP_012175617.1">
    <property type="nucleotide sequence ID" value="NC_009943.1"/>
</dbReference>
<dbReference type="PANTHER" id="PTHR35024">
    <property type="entry name" value="HYPOTHETICAL CYTOSOLIC PROTEIN"/>
    <property type="match status" value="1"/>
</dbReference>
<evidence type="ECO:0000313" key="2">
    <source>
        <dbReference type="EMBL" id="ABW68005.1"/>
    </source>
</evidence>
<dbReference type="InterPro" id="IPR007607">
    <property type="entry name" value="BacA/B"/>
</dbReference>
<dbReference type="eggNOG" id="COG1664">
    <property type="taxonomic scope" value="Bacteria"/>
</dbReference>
<evidence type="ECO:0008006" key="4">
    <source>
        <dbReference type="Google" id="ProtNLM"/>
    </source>
</evidence>
<dbReference type="Proteomes" id="UP000008561">
    <property type="component" value="Chromosome"/>
</dbReference>
<dbReference type="AlphaFoldDB" id="A8ZUH3"/>
<organism evidence="2 3">
    <name type="scientific">Desulfosudis oleivorans (strain DSM 6200 / JCM 39069 / Hxd3)</name>
    <name type="common">Desulfococcus oleovorans</name>
    <dbReference type="NCBI Taxonomy" id="96561"/>
    <lineage>
        <taxon>Bacteria</taxon>
        <taxon>Pseudomonadati</taxon>
        <taxon>Thermodesulfobacteriota</taxon>
        <taxon>Desulfobacteria</taxon>
        <taxon>Desulfobacterales</taxon>
        <taxon>Desulfosudaceae</taxon>
        <taxon>Desulfosudis</taxon>
    </lineage>
</organism>
<protein>
    <recommendedName>
        <fullName evidence="4">Polymer-forming cytoskeletal protein</fullName>
    </recommendedName>
</protein>
<keyword evidence="3" id="KW-1185">Reference proteome</keyword>
<dbReference type="Pfam" id="PF04519">
    <property type="entry name" value="Bactofilin"/>
    <property type="match status" value="1"/>
</dbReference>
<evidence type="ECO:0000256" key="1">
    <source>
        <dbReference type="ARBA" id="ARBA00044755"/>
    </source>
</evidence>
<evidence type="ECO:0000313" key="3">
    <source>
        <dbReference type="Proteomes" id="UP000008561"/>
    </source>
</evidence>
<dbReference type="HOGENOM" id="CLU_155113_0_0_7"/>
<dbReference type="STRING" id="96561.Dole_2201"/>
<sequence>MDSRQKGLSIIDGGLSIEGTLTVKGTLVIKGDVRGTIDGESLVIAAGGRVRATVRVTEMTVGGEFEGDAAVDRDLVILATGSCAGKVACRMLRMEKGGRLNTEVACNGG</sequence>
<reference evidence="2 3" key="1">
    <citation type="submission" date="2007-10" db="EMBL/GenBank/DDBJ databases">
        <title>Complete sequence of Desulfococcus oleovorans Hxd3.</title>
        <authorList>
            <consortium name="US DOE Joint Genome Institute"/>
            <person name="Copeland A."/>
            <person name="Lucas S."/>
            <person name="Lapidus A."/>
            <person name="Barry K."/>
            <person name="Glavina del Rio T."/>
            <person name="Dalin E."/>
            <person name="Tice H."/>
            <person name="Pitluck S."/>
            <person name="Kiss H."/>
            <person name="Brettin T."/>
            <person name="Bruce D."/>
            <person name="Detter J.C."/>
            <person name="Han C."/>
            <person name="Schmutz J."/>
            <person name="Larimer F."/>
            <person name="Land M."/>
            <person name="Hauser L."/>
            <person name="Kyrpides N."/>
            <person name="Kim E."/>
            <person name="Wawrik B."/>
            <person name="Richardson P."/>
        </authorList>
    </citation>
    <scope>NUCLEOTIDE SEQUENCE [LARGE SCALE GENOMIC DNA]</scope>
    <source>
        <strain evidence="3">DSM 6200 / JCM 39069 / Hxd3</strain>
    </source>
</reference>
<dbReference type="EMBL" id="CP000859">
    <property type="protein sequence ID" value="ABW68005.1"/>
    <property type="molecule type" value="Genomic_DNA"/>
</dbReference>
<name>A8ZUH3_DESOH</name>
<gene>
    <name evidence="2" type="ordered locus">Dole_2201</name>
</gene>
<proteinExistence type="inferred from homology"/>
<accession>A8ZUH3</accession>
<dbReference type="KEGG" id="dol:Dole_2201"/>
<comment type="similarity">
    <text evidence="1">Belongs to the bactofilin family.</text>
</comment>